<dbReference type="AlphaFoldDB" id="A0A3S0RYI7"/>
<dbReference type="RefSeq" id="WP_126677526.1">
    <property type="nucleotide sequence ID" value="NZ_RYYU01000001.1"/>
</dbReference>
<evidence type="ECO:0000313" key="2">
    <source>
        <dbReference type="Proteomes" id="UP000278983"/>
    </source>
</evidence>
<sequence>MKKDIEYQGTYQNKRFPHGLKPDYFKLDDRTREGLLHEAAQLASHIKYYNDKNQLDDHWEEYFTDVYDYANKKVKTQFLDELEKKGEVPPHLGLFLAFADVFHVAQEELNRLAQRHLDYYYRHILHFEPQGAVADRVNLFFELTKNQERAVLPQGTLCDGGTDKNGRKRVYATDFNISVSHAGVDQVMTLTSMCEDGFLSLSTPHEDKFQSHAQFGFALSSPLLSLTDGERMIELTFSSSVEEWRDLVRVDYSSPTEWISLKSEISDERIKIHVTEKMPPIVIYEEAIHHMGLDAHEPVLRFVFSKLPSHFIESHIDIDKEEAVRIEKIRVEVKNSHELDCFTDYGIVNRDTPFLPFGTVPVADASTFKIKNHRIFNSFLKEPYSLHINWKGMPEDLAAYYKSYQDGWGLLDNSQQGFYKRFAAIWLNGSESARDWLQLKSHCREYLDLSEGQIQFVSSVDYGQNLYNTLLGKVMMHNTRLIERNGVMVTDEQQLSMPEKPYIPEIQSIAISYVLESEYHSSNSRMFAIHPVLPLEHPHAEYTDYNYSLWPNLHPLPENSTERSFNVSIKHLPSEGEFNVYFEILNPSSFVSTADTYVWQYLSADGWTDFSENGIIRDTTDHFNHSGVVTFVIPLNIDIDESDTTWLRLQMSKPAGSPMPSLVLARTNCTTATFCDNDNDLSHLRFGLPAGTVNRLVVRNAAIKSVEQPSSSFDGQEAESEESFYTRISERLRHKNRASSIWDYERMVLQKFPQVSFALCLPNVRFGKEGVQQLVEEPGNVLLLLSPNTELNPQSNILEPKVTVQNLDEIRQFIARLTSPHVSIDVTNFAYRTITVECNVQLRKGYYDLRHYREQLNQELRQYIAPWLNPKNKDSVNSLTYKSKNVSDIYFFLENLEYVDYVKSARIIVTNNSGNDQKIYNIADQVIEKEAYEMFTSAENHVIEF</sequence>
<comment type="caution">
    <text evidence="1">The sequence shown here is derived from an EMBL/GenBank/DDBJ whole genome shotgun (WGS) entry which is preliminary data.</text>
</comment>
<keyword evidence="2" id="KW-1185">Reference proteome</keyword>
<organism evidence="1 2">
    <name type="scientific">Prevotella koreensis</name>
    <dbReference type="NCBI Taxonomy" id="2490854"/>
    <lineage>
        <taxon>Bacteria</taxon>
        <taxon>Pseudomonadati</taxon>
        <taxon>Bacteroidota</taxon>
        <taxon>Bacteroidia</taxon>
        <taxon>Bacteroidales</taxon>
        <taxon>Prevotellaceae</taxon>
        <taxon>Prevotella</taxon>
    </lineage>
</organism>
<reference evidence="1 2" key="1">
    <citation type="submission" date="2018-12" db="EMBL/GenBank/DDBJ databases">
        <title>Genome sequencing of Prevotella sp. KCOM 3155 (= JS262).</title>
        <authorList>
            <person name="Kook J.-K."/>
            <person name="Park S.-N."/>
            <person name="Lim Y.K."/>
        </authorList>
    </citation>
    <scope>NUCLEOTIDE SEQUENCE [LARGE SCALE GENOMIC DNA]</scope>
    <source>
        <strain evidence="1 2">KCOM 3155</strain>
    </source>
</reference>
<evidence type="ECO:0000313" key="1">
    <source>
        <dbReference type="EMBL" id="RUL58423.1"/>
    </source>
</evidence>
<dbReference type="Proteomes" id="UP000278983">
    <property type="component" value="Unassembled WGS sequence"/>
</dbReference>
<name>A0A3S0RYI7_9BACT</name>
<protein>
    <submittedName>
        <fullName evidence="1">Uncharacterized protein</fullName>
    </submittedName>
</protein>
<dbReference type="EMBL" id="RYYU01000001">
    <property type="protein sequence ID" value="RUL58423.1"/>
    <property type="molecule type" value="Genomic_DNA"/>
</dbReference>
<proteinExistence type="predicted"/>
<gene>
    <name evidence="1" type="ORF">EHV08_00655</name>
</gene>
<accession>A0A3S0RYI7</accession>
<dbReference type="OrthoDB" id="9762853at2"/>